<feature type="domain" description="HTH tetR-type" evidence="3">
    <location>
        <begin position="9"/>
        <end position="69"/>
    </location>
</feature>
<keyword evidence="5" id="KW-1185">Reference proteome</keyword>
<name>A0A2Z4UBQ4_9FIRM</name>
<dbReference type="PRINTS" id="PR00455">
    <property type="entry name" value="HTHTETR"/>
</dbReference>
<dbReference type="InterPro" id="IPR001647">
    <property type="entry name" value="HTH_TetR"/>
</dbReference>
<dbReference type="RefSeq" id="WP_111919983.1">
    <property type="nucleotide sequence ID" value="NZ_CP030280.1"/>
</dbReference>
<gene>
    <name evidence="4" type="ORF">DQQ01_10435</name>
</gene>
<dbReference type="EMBL" id="CP030280">
    <property type="protein sequence ID" value="AWY98495.1"/>
    <property type="molecule type" value="Genomic_DNA"/>
</dbReference>
<feature type="DNA-binding region" description="H-T-H motif" evidence="2">
    <location>
        <begin position="32"/>
        <end position="51"/>
    </location>
</feature>
<dbReference type="InterPro" id="IPR023772">
    <property type="entry name" value="DNA-bd_HTH_TetR-type_CS"/>
</dbReference>
<sequence length="201" mass="23111">MSKVENNKEQKRNSLLDSAFTLFIDNGFSKTSIADIVKKAGVAKGTFYLYFKDKYDIRNHLISHKANQVFQAACAELAKHEEIKDFEEQVLFIINNILDQFAGNHNLVLLISKHLSWGFFKDFLSAAPGKDIPSIYETYEAMLAHAAHTYRTPDIMMYMILELVSGTSYNTILYEQPVPLNQIKKPLYEIIKGIFIQYRES</sequence>
<dbReference type="OrthoDB" id="9812484at2"/>
<proteinExistence type="predicted"/>
<dbReference type="Gene3D" id="1.10.357.10">
    <property type="entry name" value="Tetracycline Repressor, domain 2"/>
    <property type="match status" value="1"/>
</dbReference>
<dbReference type="KEGG" id="blau:DQQ01_10435"/>
<dbReference type="PANTHER" id="PTHR43479">
    <property type="entry name" value="ACREF/ENVCD OPERON REPRESSOR-RELATED"/>
    <property type="match status" value="1"/>
</dbReference>
<dbReference type="AlphaFoldDB" id="A0A2Z4UBQ4"/>
<protein>
    <submittedName>
        <fullName evidence="4">TetR/AcrR family transcriptional regulator</fullName>
    </submittedName>
</protein>
<reference evidence="5" key="1">
    <citation type="submission" date="2018-06" db="EMBL/GenBank/DDBJ databases">
        <title>Description of Blautia argi sp. nov., a new anaerobic isolated from dog feces.</title>
        <authorList>
            <person name="Chang Y.-H."/>
            <person name="Paek J."/>
            <person name="Shin Y."/>
        </authorList>
    </citation>
    <scope>NUCLEOTIDE SEQUENCE [LARGE SCALE GENOMIC DNA]</scope>
    <source>
        <strain evidence="5">KCTC 15426</strain>
    </source>
</reference>
<dbReference type="SUPFAM" id="SSF46689">
    <property type="entry name" value="Homeodomain-like"/>
    <property type="match status" value="1"/>
</dbReference>
<evidence type="ECO:0000256" key="1">
    <source>
        <dbReference type="ARBA" id="ARBA00023125"/>
    </source>
</evidence>
<dbReference type="PROSITE" id="PS50977">
    <property type="entry name" value="HTH_TETR_2"/>
    <property type="match status" value="1"/>
</dbReference>
<evidence type="ECO:0000256" key="2">
    <source>
        <dbReference type="PROSITE-ProRule" id="PRU00335"/>
    </source>
</evidence>
<dbReference type="Pfam" id="PF00440">
    <property type="entry name" value="TetR_N"/>
    <property type="match status" value="1"/>
</dbReference>
<dbReference type="InterPro" id="IPR050624">
    <property type="entry name" value="HTH-type_Tx_Regulator"/>
</dbReference>
<dbReference type="InterPro" id="IPR009057">
    <property type="entry name" value="Homeodomain-like_sf"/>
</dbReference>
<organism evidence="4 5">
    <name type="scientific">Blautia argi</name>
    <dbReference type="NCBI Taxonomy" id="1912897"/>
    <lineage>
        <taxon>Bacteria</taxon>
        <taxon>Bacillati</taxon>
        <taxon>Bacillota</taxon>
        <taxon>Clostridia</taxon>
        <taxon>Lachnospirales</taxon>
        <taxon>Lachnospiraceae</taxon>
        <taxon>Blautia</taxon>
    </lineage>
</organism>
<dbReference type="GO" id="GO:0003677">
    <property type="term" value="F:DNA binding"/>
    <property type="evidence" value="ECO:0007669"/>
    <property type="project" value="UniProtKB-UniRule"/>
</dbReference>
<accession>A0A2Z4UBQ4</accession>
<keyword evidence="1 2" id="KW-0238">DNA-binding</keyword>
<evidence type="ECO:0000313" key="4">
    <source>
        <dbReference type="EMBL" id="AWY98495.1"/>
    </source>
</evidence>
<dbReference type="Proteomes" id="UP000250003">
    <property type="component" value="Chromosome"/>
</dbReference>
<evidence type="ECO:0000313" key="5">
    <source>
        <dbReference type="Proteomes" id="UP000250003"/>
    </source>
</evidence>
<evidence type="ECO:0000259" key="3">
    <source>
        <dbReference type="PROSITE" id="PS50977"/>
    </source>
</evidence>
<dbReference type="PANTHER" id="PTHR43479:SF11">
    <property type="entry name" value="ACREF_ENVCD OPERON REPRESSOR-RELATED"/>
    <property type="match status" value="1"/>
</dbReference>
<dbReference type="PROSITE" id="PS01081">
    <property type="entry name" value="HTH_TETR_1"/>
    <property type="match status" value="1"/>
</dbReference>